<dbReference type="EMBL" id="CP015607">
    <property type="protein sequence ID" value="APT45549.1"/>
    <property type="molecule type" value="Genomic_DNA"/>
</dbReference>
<evidence type="ECO:0000256" key="1">
    <source>
        <dbReference type="SAM" id="Coils"/>
    </source>
</evidence>
<feature type="coiled-coil region" evidence="1">
    <location>
        <begin position="74"/>
        <end position="108"/>
    </location>
</feature>
<evidence type="ECO:0000313" key="2">
    <source>
        <dbReference type="EMBL" id="APT45549.1"/>
    </source>
</evidence>
<dbReference type="Proteomes" id="UP000185426">
    <property type="component" value="Chromosome"/>
</dbReference>
<keyword evidence="1" id="KW-0175">Coiled coil</keyword>
<gene>
    <name evidence="2" type="ORF">BSA145_06185</name>
</gene>
<organism evidence="2 3">
    <name type="scientific">Bacillus safensis</name>
    <dbReference type="NCBI Taxonomy" id="561879"/>
    <lineage>
        <taxon>Bacteria</taxon>
        <taxon>Bacillati</taxon>
        <taxon>Bacillota</taxon>
        <taxon>Bacilli</taxon>
        <taxon>Bacillales</taxon>
        <taxon>Bacillaceae</taxon>
        <taxon>Bacillus</taxon>
    </lineage>
</organism>
<dbReference type="AlphaFoldDB" id="A0A1L6ZGA3"/>
<reference evidence="2 3" key="1">
    <citation type="submission" date="2016-05" db="EMBL/GenBank/DDBJ databases">
        <title>Complete Genome and Methylome Analysis of Psychrotrophic Bacterial Isolates from Antarctic Lake Untersee.</title>
        <authorList>
            <person name="Fomenkov A."/>
            <person name="Akimov V.N."/>
            <person name="Vasilyeva L.V."/>
            <person name="Andersen D."/>
            <person name="Vincze T."/>
            <person name="Roberts R.J."/>
        </authorList>
    </citation>
    <scope>NUCLEOTIDE SEQUENCE [LARGE SCALE GENOMIC DNA]</scope>
    <source>
        <strain evidence="2 3">U14-5</strain>
    </source>
</reference>
<proteinExistence type="predicted"/>
<evidence type="ECO:0000313" key="3">
    <source>
        <dbReference type="Proteomes" id="UP000185426"/>
    </source>
</evidence>
<name>A0A1L6ZGA3_BACIA</name>
<evidence type="ECO:0008006" key="4">
    <source>
        <dbReference type="Google" id="ProtNLM"/>
    </source>
</evidence>
<accession>A0A1L6ZGA3</accession>
<protein>
    <recommendedName>
        <fullName evidence="4">Bacteriophage SP-beta YorD domain-containing protein</fullName>
    </recommendedName>
</protein>
<sequence>MKWIYKYDEKFNYLPGEEIEIEEDADISKGYTDVRPQDGLYKGKYNEAKREWYESATQEYIDSLQPKPLPPSEIDLLKQQNADLLQQLAEAEQRVEEQSKIISELIMLLNEKGVI</sequence>